<dbReference type="AlphaFoldDB" id="A0A3P1CWN4"/>
<dbReference type="Proteomes" id="UP000274271">
    <property type="component" value="Unassembled WGS sequence"/>
</dbReference>
<comment type="caution">
    <text evidence="1">The sequence shown here is derived from an EMBL/GenBank/DDBJ whole genome shotgun (WGS) entry which is preliminary data.</text>
</comment>
<dbReference type="Pfam" id="PF19268">
    <property type="entry name" value="CIS_TMP"/>
    <property type="match status" value="1"/>
</dbReference>
<gene>
    <name evidence="1" type="ORF">EHT87_03040</name>
</gene>
<proteinExistence type="predicted"/>
<keyword evidence="2" id="KW-1185">Reference proteome</keyword>
<dbReference type="InterPro" id="IPR045538">
    <property type="entry name" value="CIS_TMP"/>
</dbReference>
<evidence type="ECO:0000313" key="1">
    <source>
        <dbReference type="EMBL" id="RRB17274.1"/>
    </source>
</evidence>
<dbReference type="EMBL" id="RQJP01000001">
    <property type="protein sequence ID" value="RRB17274.1"/>
    <property type="molecule type" value="Genomic_DNA"/>
</dbReference>
<name>A0A3P1CWN4_9BACT</name>
<evidence type="ECO:0000313" key="2">
    <source>
        <dbReference type="Proteomes" id="UP000274271"/>
    </source>
</evidence>
<dbReference type="OrthoDB" id="1488184at2"/>
<reference evidence="1 2" key="1">
    <citation type="submission" date="2018-11" db="EMBL/GenBank/DDBJ databases">
        <authorList>
            <person name="Zhou Z."/>
            <person name="Wang G."/>
        </authorList>
    </citation>
    <scope>NUCLEOTIDE SEQUENCE [LARGE SCALE GENOMIC DNA]</scope>
    <source>
        <strain evidence="1 2">KCTC42998</strain>
    </source>
</reference>
<sequence>MELRHRIGQHTIDIEISDAGEAVAMQNQLSDLCRQRLYPALEQLFDRFADGETWLRIDRLELDLGTVTPTDWQQQLVEKTVLELEKALRQWHPATAGRLPALIPLQAADRESFLYFLETGSLPWNSPVQQPADWENRLEPTTDLFRQVVGLGQRKPLVLLRLVWQFSGSFLNRLTAFRKASHSEVGLLDAVWQAVAPYLPDSAAGRQTFRHYIRLASAARSSANSPVLDWLKPGIDAFVPVPQRAATEQALREIPKAIAHNQDPTEPVDQWLPNSLADGPAAHYISNAGLVLLHPFLHSLFRELGLLAETRWVDQTAQNRAVLLCQYAVTGQPVMPESDLLLAKILCGMPPEWPVEAELALMPNEEAEVRKLLEAVVSHWKALKNASVASVQESFLQRDGKLSRKDGGWRLQVDPQTIDILLDRLPWGFSLIKSAFMSEILYVEWR</sequence>
<dbReference type="RefSeq" id="WP_124903723.1">
    <property type="nucleotide sequence ID" value="NZ_RQJP01000001.1"/>
</dbReference>
<organism evidence="1 2">
    <name type="scientific">Larkinella knui</name>
    <dbReference type="NCBI Taxonomy" id="2025310"/>
    <lineage>
        <taxon>Bacteria</taxon>
        <taxon>Pseudomonadati</taxon>
        <taxon>Bacteroidota</taxon>
        <taxon>Cytophagia</taxon>
        <taxon>Cytophagales</taxon>
        <taxon>Spirosomataceae</taxon>
        <taxon>Larkinella</taxon>
    </lineage>
</organism>
<protein>
    <submittedName>
        <fullName evidence="1">Uncharacterized protein</fullName>
    </submittedName>
</protein>
<accession>A0A3P1CWN4</accession>